<dbReference type="NCBIfam" id="TIGR02937">
    <property type="entry name" value="sigma70-ECF"/>
    <property type="match status" value="1"/>
</dbReference>
<dbReference type="EMBL" id="FNIR01000002">
    <property type="protein sequence ID" value="SDN79276.1"/>
    <property type="molecule type" value="Genomic_DNA"/>
</dbReference>
<dbReference type="GO" id="GO:0016987">
    <property type="term" value="F:sigma factor activity"/>
    <property type="evidence" value="ECO:0007669"/>
    <property type="project" value="UniProtKB-KW"/>
</dbReference>
<evidence type="ECO:0000259" key="7">
    <source>
        <dbReference type="Pfam" id="PF04542"/>
    </source>
</evidence>
<dbReference type="SUPFAM" id="SSF88659">
    <property type="entry name" value="Sigma3 and sigma4 domains of RNA polymerase sigma factors"/>
    <property type="match status" value="1"/>
</dbReference>
<evidence type="ECO:0000256" key="2">
    <source>
        <dbReference type="ARBA" id="ARBA00023015"/>
    </source>
</evidence>
<dbReference type="Gene3D" id="1.10.10.10">
    <property type="entry name" value="Winged helix-like DNA-binding domain superfamily/Winged helix DNA-binding domain"/>
    <property type="match status" value="1"/>
</dbReference>
<dbReference type="InterPro" id="IPR013325">
    <property type="entry name" value="RNA_pol_sigma_r2"/>
</dbReference>
<dbReference type="InterPro" id="IPR007627">
    <property type="entry name" value="RNA_pol_sigma70_r2"/>
</dbReference>
<dbReference type="PROSITE" id="PS01063">
    <property type="entry name" value="SIGMA70_ECF"/>
    <property type="match status" value="1"/>
</dbReference>
<dbReference type="PANTHER" id="PTHR43133:SF8">
    <property type="entry name" value="RNA POLYMERASE SIGMA FACTOR HI_1459-RELATED"/>
    <property type="match status" value="1"/>
</dbReference>
<dbReference type="InterPro" id="IPR039425">
    <property type="entry name" value="RNA_pol_sigma-70-like"/>
</dbReference>
<dbReference type="Pfam" id="PF04542">
    <property type="entry name" value="Sigma70_r2"/>
    <property type="match status" value="1"/>
</dbReference>
<dbReference type="InterPro" id="IPR000838">
    <property type="entry name" value="RNA_pol_sigma70_ECF_CS"/>
</dbReference>
<dbReference type="GO" id="GO:0006352">
    <property type="term" value="P:DNA-templated transcription initiation"/>
    <property type="evidence" value="ECO:0007669"/>
    <property type="project" value="InterPro"/>
</dbReference>
<proteinExistence type="inferred from homology"/>
<organism evidence="9 10">
    <name type="scientific">Klenkia soli</name>
    <dbReference type="NCBI Taxonomy" id="1052260"/>
    <lineage>
        <taxon>Bacteria</taxon>
        <taxon>Bacillati</taxon>
        <taxon>Actinomycetota</taxon>
        <taxon>Actinomycetes</taxon>
        <taxon>Geodermatophilales</taxon>
        <taxon>Geodermatophilaceae</taxon>
        <taxon>Klenkia</taxon>
    </lineage>
</organism>
<feature type="domain" description="RNA polymerase sigma-70 region 2" evidence="7">
    <location>
        <begin position="51"/>
        <end position="118"/>
    </location>
</feature>
<dbReference type="InterPro" id="IPR036388">
    <property type="entry name" value="WH-like_DNA-bd_sf"/>
</dbReference>
<comment type="similarity">
    <text evidence="1 6">Belongs to the sigma-70 factor family. ECF subfamily.</text>
</comment>
<evidence type="ECO:0000256" key="5">
    <source>
        <dbReference type="ARBA" id="ARBA00023163"/>
    </source>
</evidence>
<keyword evidence="3 6" id="KW-0731">Sigma factor</keyword>
<dbReference type="GO" id="GO:0006950">
    <property type="term" value="P:response to stress"/>
    <property type="evidence" value="ECO:0007669"/>
    <property type="project" value="UniProtKB-ARBA"/>
</dbReference>
<dbReference type="InterPro" id="IPR014284">
    <property type="entry name" value="RNA_pol_sigma-70_dom"/>
</dbReference>
<evidence type="ECO:0000313" key="9">
    <source>
        <dbReference type="EMBL" id="SDN79276.1"/>
    </source>
</evidence>
<gene>
    <name evidence="9" type="ORF">SAMN05660199_00693</name>
</gene>
<keyword evidence="5 6" id="KW-0804">Transcription</keyword>
<evidence type="ECO:0000256" key="3">
    <source>
        <dbReference type="ARBA" id="ARBA00023082"/>
    </source>
</evidence>
<keyword evidence="10" id="KW-1185">Reference proteome</keyword>
<dbReference type="GO" id="GO:0003677">
    <property type="term" value="F:DNA binding"/>
    <property type="evidence" value="ECO:0007669"/>
    <property type="project" value="UniProtKB-KW"/>
</dbReference>
<evidence type="ECO:0000256" key="1">
    <source>
        <dbReference type="ARBA" id="ARBA00010641"/>
    </source>
</evidence>
<dbReference type="SUPFAM" id="SSF88946">
    <property type="entry name" value="Sigma2 domain of RNA polymerase sigma factors"/>
    <property type="match status" value="1"/>
</dbReference>
<dbReference type="Proteomes" id="UP000199088">
    <property type="component" value="Unassembled WGS sequence"/>
</dbReference>
<dbReference type="STRING" id="1052260.SAMN05660199_00693"/>
<dbReference type="AlphaFoldDB" id="A0A1H0EAE7"/>
<dbReference type="RefSeq" id="WP_207500233.1">
    <property type="nucleotide sequence ID" value="NZ_FNIR01000002.1"/>
</dbReference>
<accession>A0A1H0EAE7</accession>
<evidence type="ECO:0000313" key="10">
    <source>
        <dbReference type="Proteomes" id="UP000199088"/>
    </source>
</evidence>
<feature type="domain" description="RNA polymerase sigma factor 70 region 4 type 2" evidence="8">
    <location>
        <begin position="145"/>
        <end position="197"/>
    </location>
</feature>
<keyword evidence="4 6" id="KW-0238">DNA-binding</keyword>
<reference evidence="10" key="1">
    <citation type="submission" date="2016-10" db="EMBL/GenBank/DDBJ databases">
        <authorList>
            <person name="Varghese N."/>
            <person name="Submissions S."/>
        </authorList>
    </citation>
    <scope>NUCLEOTIDE SEQUENCE [LARGE SCALE GENOMIC DNA]</scope>
    <source>
        <strain evidence="10">DSM 45843</strain>
    </source>
</reference>
<dbReference type="Gene3D" id="1.10.1740.10">
    <property type="match status" value="1"/>
</dbReference>
<dbReference type="InterPro" id="IPR013249">
    <property type="entry name" value="RNA_pol_sigma70_r4_t2"/>
</dbReference>
<protein>
    <recommendedName>
        <fullName evidence="6">RNA polymerase sigma factor</fullName>
    </recommendedName>
</protein>
<dbReference type="InterPro" id="IPR013324">
    <property type="entry name" value="RNA_pol_sigma_r3/r4-like"/>
</dbReference>
<evidence type="ECO:0000259" key="8">
    <source>
        <dbReference type="Pfam" id="PF08281"/>
    </source>
</evidence>
<keyword evidence="2 6" id="KW-0805">Transcription regulation</keyword>
<dbReference type="Pfam" id="PF08281">
    <property type="entry name" value="Sigma70_r4_2"/>
    <property type="match status" value="1"/>
</dbReference>
<evidence type="ECO:0000256" key="4">
    <source>
        <dbReference type="ARBA" id="ARBA00023125"/>
    </source>
</evidence>
<dbReference type="PANTHER" id="PTHR43133">
    <property type="entry name" value="RNA POLYMERASE ECF-TYPE SIGMA FACTO"/>
    <property type="match status" value="1"/>
</dbReference>
<name>A0A1H0EAE7_9ACTN</name>
<sequence>MTGWGASSPGRSRGTALPSDVDAAFSDGRHLDDDYLVRRAQGGSVAAFEVLVARHQQQVFRLAHRLVGERAAAEDVAQDALVSAWRALPGFRGEAGFATWLHRITTNAARQLLARRRSTVPLTGEEPVPEHEQPEARALTTARTDALRVAVRELPFEQRAALVLVQFEGLSYAEAARTLEVSEPTLRGRVARARRSLLEQLRGWR</sequence>
<evidence type="ECO:0000256" key="6">
    <source>
        <dbReference type="RuleBase" id="RU000716"/>
    </source>
</evidence>